<protein>
    <submittedName>
        <fullName evidence="1">Uncharacterized protein</fullName>
    </submittedName>
</protein>
<accession>A0A158C1B3</accession>
<dbReference type="AlphaFoldDB" id="A0A158C1B3"/>
<proteinExistence type="predicted"/>
<evidence type="ECO:0000313" key="1">
    <source>
        <dbReference type="EMBL" id="SAK76051.1"/>
    </source>
</evidence>
<dbReference type="Proteomes" id="UP000054911">
    <property type="component" value="Unassembled WGS sequence"/>
</dbReference>
<dbReference type="STRING" id="1777141.AWB80_04420"/>
<gene>
    <name evidence="1" type="ORF">AWB80_04420</name>
</gene>
<name>A0A158C1B3_9BURK</name>
<sequence>MKLEIENQGDTDVRVIVDRDTVNDSMLEPGEAKIYETLSEGVIELRELGDAEQDG</sequence>
<comment type="caution">
    <text evidence="1">The sequence shown here is derived from an EMBL/GenBank/DDBJ whole genome shotgun (WGS) entry which is preliminary data.</text>
</comment>
<dbReference type="RefSeq" id="WP_167390472.1">
    <property type="nucleotide sequence ID" value="NZ_FCOE02000015.1"/>
</dbReference>
<reference evidence="1" key="1">
    <citation type="submission" date="2016-01" db="EMBL/GenBank/DDBJ databases">
        <authorList>
            <person name="Peeters C."/>
        </authorList>
    </citation>
    <scope>NUCLEOTIDE SEQUENCE [LARGE SCALE GENOMIC DNA]</scope>
    <source>
        <strain evidence="1">LMG 29323</strain>
    </source>
</reference>
<organism evidence="1 2">
    <name type="scientific">Caballeronia pedi</name>
    <dbReference type="NCBI Taxonomy" id="1777141"/>
    <lineage>
        <taxon>Bacteria</taxon>
        <taxon>Pseudomonadati</taxon>
        <taxon>Pseudomonadota</taxon>
        <taxon>Betaproteobacteria</taxon>
        <taxon>Burkholderiales</taxon>
        <taxon>Burkholderiaceae</taxon>
        <taxon>Caballeronia</taxon>
    </lineage>
</organism>
<evidence type="ECO:0000313" key="2">
    <source>
        <dbReference type="Proteomes" id="UP000054911"/>
    </source>
</evidence>
<dbReference type="EMBL" id="FCOE02000015">
    <property type="protein sequence ID" value="SAK76051.1"/>
    <property type="molecule type" value="Genomic_DNA"/>
</dbReference>
<keyword evidence="2" id="KW-1185">Reference proteome</keyword>